<proteinExistence type="predicted"/>
<dbReference type="CDD" id="cd02440">
    <property type="entry name" value="AdoMet_MTases"/>
    <property type="match status" value="1"/>
</dbReference>
<dbReference type="PANTHER" id="PTHR43861:SF3">
    <property type="entry name" value="PUTATIVE (AFU_ORTHOLOGUE AFUA_2G14390)-RELATED"/>
    <property type="match status" value="1"/>
</dbReference>
<dbReference type="SUPFAM" id="SSF53335">
    <property type="entry name" value="S-adenosyl-L-methionine-dependent methyltransferases"/>
    <property type="match status" value="1"/>
</dbReference>
<dbReference type="PANTHER" id="PTHR43861">
    <property type="entry name" value="TRANS-ACONITATE 2-METHYLTRANSFERASE-RELATED"/>
    <property type="match status" value="1"/>
</dbReference>
<evidence type="ECO:0000256" key="1">
    <source>
        <dbReference type="ARBA" id="ARBA00022679"/>
    </source>
</evidence>
<evidence type="ECO:0000313" key="4">
    <source>
        <dbReference type="Proteomes" id="UP000307440"/>
    </source>
</evidence>
<evidence type="ECO:0000313" key="3">
    <source>
        <dbReference type="EMBL" id="TFK18024.1"/>
    </source>
</evidence>
<dbReference type="AlphaFoldDB" id="A0A5C3KDI0"/>
<gene>
    <name evidence="3" type="ORF">FA15DRAFT_760820</name>
</gene>
<accession>A0A5C3KDI0</accession>
<dbReference type="EMBL" id="ML210440">
    <property type="protein sequence ID" value="TFK18024.1"/>
    <property type="molecule type" value="Genomic_DNA"/>
</dbReference>
<dbReference type="OrthoDB" id="3647at2759"/>
<name>A0A5C3KDI0_COPMA</name>
<dbReference type="GO" id="GO:0008168">
    <property type="term" value="F:methyltransferase activity"/>
    <property type="evidence" value="ECO:0007669"/>
    <property type="project" value="UniProtKB-KW"/>
</dbReference>
<keyword evidence="1 3" id="KW-0808">Transferase</keyword>
<feature type="compositionally biased region" description="Basic residues" evidence="2">
    <location>
        <begin position="18"/>
        <end position="38"/>
    </location>
</feature>
<sequence length="255" mass="27744">MSDSDKGASEQSQTPRHCGSHGHHGHFGHHQHGHHAHQHGAGNRADSNRNFFNENTDIYDNFPHAKERGKRTALAIADKVQLDKDSTTVLEFACGNGHVSREFLPFVKSLVGIDISDAAVKRFNDSFESEGLADKAKAFVTNIETDQSVIEGQTFDLVYCASAFHHLDDPEGVTKILGSFLKPTGALVIVDVTLAEGADKLTVPEELKHIVLHAGFNKADISKMFEGAGLKLESYSLLSSDKGDKELFIAKGVRG</sequence>
<keyword evidence="3" id="KW-0489">Methyltransferase</keyword>
<dbReference type="InterPro" id="IPR029063">
    <property type="entry name" value="SAM-dependent_MTases_sf"/>
</dbReference>
<dbReference type="Gene3D" id="3.40.50.150">
    <property type="entry name" value="Vaccinia Virus protein VP39"/>
    <property type="match status" value="1"/>
</dbReference>
<dbReference type="STRING" id="230819.A0A5C3KDI0"/>
<keyword evidence="4" id="KW-1185">Reference proteome</keyword>
<protein>
    <submittedName>
        <fullName evidence="3">S-adenosyl-L-methionine-dependent methyltransferase</fullName>
    </submittedName>
</protein>
<dbReference type="GO" id="GO:0032259">
    <property type="term" value="P:methylation"/>
    <property type="evidence" value="ECO:0007669"/>
    <property type="project" value="UniProtKB-KW"/>
</dbReference>
<dbReference type="Pfam" id="PF13489">
    <property type="entry name" value="Methyltransf_23"/>
    <property type="match status" value="1"/>
</dbReference>
<dbReference type="Proteomes" id="UP000307440">
    <property type="component" value="Unassembled WGS sequence"/>
</dbReference>
<reference evidence="3 4" key="1">
    <citation type="journal article" date="2019" name="Nat. Ecol. Evol.">
        <title>Megaphylogeny resolves global patterns of mushroom evolution.</title>
        <authorList>
            <person name="Varga T."/>
            <person name="Krizsan K."/>
            <person name="Foldi C."/>
            <person name="Dima B."/>
            <person name="Sanchez-Garcia M."/>
            <person name="Sanchez-Ramirez S."/>
            <person name="Szollosi G.J."/>
            <person name="Szarkandi J.G."/>
            <person name="Papp V."/>
            <person name="Albert L."/>
            <person name="Andreopoulos W."/>
            <person name="Angelini C."/>
            <person name="Antonin V."/>
            <person name="Barry K.W."/>
            <person name="Bougher N.L."/>
            <person name="Buchanan P."/>
            <person name="Buyck B."/>
            <person name="Bense V."/>
            <person name="Catcheside P."/>
            <person name="Chovatia M."/>
            <person name="Cooper J."/>
            <person name="Damon W."/>
            <person name="Desjardin D."/>
            <person name="Finy P."/>
            <person name="Geml J."/>
            <person name="Haridas S."/>
            <person name="Hughes K."/>
            <person name="Justo A."/>
            <person name="Karasinski D."/>
            <person name="Kautmanova I."/>
            <person name="Kiss B."/>
            <person name="Kocsube S."/>
            <person name="Kotiranta H."/>
            <person name="LaButti K.M."/>
            <person name="Lechner B.E."/>
            <person name="Liimatainen K."/>
            <person name="Lipzen A."/>
            <person name="Lukacs Z."/>
            <person name="Mihaltcheva S."/>
            <person name="Morgado L.N."/>
            <person name="Niskanen T."/>
            <person name="Noordeloos M.E."/>
            <person name="Ohm R.A."/>
            <person name="Ortiz-Santana B."/>
            <person name="Ovrebo C."/>
            <person name="Racz N."/>
            <person name="Riley R."/>
            <person name="Savchenko A."/>
            <person name="Shiryaev A."/>
            <person name="Soop K."/>
            <person name="Spirin V."/>
            <person name="Szebenyi C."/>
            <person name="Tomsovsky M."/>
            <person name="Tulloss R.E."/>
            <person name="Uehling J."/>
            <person name="Grigoriev I.V."/>
            <person name="Vagvolgyi C."/>
            <person name="Papp T."/>
            <person name="Martin F.M."/>
            <person name="Miettinen O."/>
            <person name="Hibbett D.S."/>
            <person name="Nagy L.G."/>
        </authorList>
    </citation>
    <scope>NUCLEOTIDE SEQUENCE [LARGE SCALE GENOMIC DNA]</scope>
    <source>
        <strain evidence="3 4">CBS 121175</strain>
    </source>
</reference>
<feature type="region of interest" description="Disordered" evidence="2">
    <location>
        <begin position="1"/>
        <end position="49"/>
    </location>
</feature>
<evidence type="ECO:0000256" key="2">
    <source>
        <dbReference type="SAM" id="MobiDB-lite"/>
    </source>
</evidence>
<organism evidence="3 4">
    <name type="scientific">Coprinopsis marcescibilis</name>
    <name type="common">Agaric fungus</name>
    <name type="synonym">Psathyrella marcescibilis</name>
    <dbReference type="NCBI Taxonomy" id="230819"/>
    <lineage>
        <taxon>Eukaryota</taxon>
        <taxon>Fungi</taxon>
        <taxon>Dikarya</taxon>
        <taxon>Basidiomycota</taxon>
        <taxon>Agaricomycotina</taxon>
        <taxon>Agaricomycetes</taxon>
        <taxon>Agaricomycetidae</taxon>
        <taxon>Agaricales</taxon>
        <taxon>Agaricineae</taxon>
        <taxon>Psathyrellaceae</taxon>
        <taxon>Coprinopsis</taxon>
    </lineage>
</organism>